<protein>
    <recommendedName>
        <fullName evidence="12">C2H2-type domain-containing protein</fullName>
    </recommendedName>
</protein>
<feature type="compositionally biased region" description="Polar residues" evidence="11">
    <location>
        <begin position="705"/>
        <end position="717"/>
    </location>
</feature>
<keyword evidence="2" id="KW-0479">Metal-binding</keyword>
<dbReference type="GO" id="GO:0003677">
    <property type="term" value="F:DNA binding"/>
    <property type="evidence" value="ECO:0007669"/>
    <property type="project" value="UniProtKB-KW"/>
</dbReference>
<feature type="domain" description="C2H2-type" evidence="12">
    <location>
        <begin position="315"/>
        <end position="346"/>
    </location>
</feature>
<sequence>MLLKHQEKSGMEMSPEYRKALQDLIKCEIRALTQRLAETGEECLVLTASIQDKSFSQFGSKKGEGFLGEKVHIQEQFLDFCAKVPDSLILQTQDDSTAHVAADVDETDQSLRPVALYRNYLPATEVDKDGDRINREHLTQRASPPPPIYSSSKPHLPSGSQDQPILHTRNNAGIKKPQETRLHNQDLYNADKLLQNASREKFDRTKSKKVNNTIFLTAEYFEKDRSASMLGKLSKDGAFVDLSHCGTEHFVSDVHMNRHQCSLCGKVFRQREGLKLHMRIHTGERPYICEFCGKIFSRKFVYTVHLRVHSGVRPYMCDICQKSFMYKTSWFRHKKQKSCYYYGKKETGLKVHVSNDKDQKEELKDQSGIMDWTEVENGHPIIHALGDEIANQLDTVSKNIATGEKEILRIDQHQFGLFTEKGKGNDSLDKNLINQNLGIAHLDHNQKAFQIPLGLQNKNSGEMAEIQNLAKLWKMCSTIGSQVTSTQSNDVNIFGGSRRLSDQEEIVEQSWIEEQNTAQRETIRLKNSDGLGGDIIKIEVEEGIREDCVVIEDSDSQEVKMENVELPIREKSQENNLRNSENNEINSFLDCYSAKQTIERSGRASVSLKKYPKSLEESNRQSFPHDEHNTAMPLYPVTFSEHSLKSKTTREFDQHQFSTVGLSSSKGEVVRLDFSGELSSQSQNGNFSRGDFENRRNNSKSENSCQSLNTMPSSESTAIRHISRNTHSQNTSQTNSLNAQNLIKVDTDPKNPGQRIYICILCGYGSMRKCDVEKHTRTHTGERPYCCQVCGKAFVSCSAYNVHCRIHSGVKPYKCDLCSKAFVDRSAQLRHLRCFHGLKPYKCPECPQMFNTKAECDTHHFTHATN</sequence>
<name>A0ABD3WRV1_SINWO</name>
<evidence type="ECO:0000256" key="10">
    <source>
        <dbReference type="PROSITE-ProRule" id="PRU00042"/>
    </source>
</evidence>
<evidence type="ECO:0000256" key="8">
    <source>
        <dbReference type="ARBA" id="ARBA00023163"/>
    </source>
</evidence>
<feature type="region of interest" description="Disordered" evidence="11">
    <location>
        <begin position="138"/>
        <end position="167"/>
    </location>
</feature>
<reference evidence="13 14" key="1">
    <citation type="submission" date="2024-11" db="EMBL/GenBank/DDBJ databases">
        <title>Chromosome-level genome assembly of the freshwater bivalve Anodonta woodiana.</title>
        <authorList>
            <person name="Chen X."/>
        </authorList>
    </citation>
    <scope>NUCLEOTIDE SEQUENCE [LARGE SCALE GENOMIC DNA]</scope>
    <source>
        <strain evidence="13">MN2024</strain>
        <tissue evidence="13">Gills</tissue>
    </source>
</reference>
<dbReference type="SMART" id="SM00355">
    <property type="entry name" value="ZnF_C2H2"/>
    <property type="match status" value="7"/>
</dbReference>
<feature type="domain" description="C2H2-type" evidence="12">
    <location>
        <begin position="813"/>
        <end position="840"/>
    </location>
</feature>
<dbReference type="Pfam" id="PF00096">
    <property type="entry name" value="zf-C2H2"/>
    <property type="match status" value="2"/>
</dbReference>
<feature type="domain" description="C2H2-type" evidence="12">
    <location>
        <begin position="259"/>
        <end position="286"/>
    </location>
</feature>
<dbReference type="FunFam" id="3.30.160.60:FF:002343">
    <property type="entry name" value="Zinc finger protein 33A"/>
    <property type="match status" value="1"/>
</dbReference>
<dbReference type="InterPro" id="IPR013087">
    <property type="entry name" value="Znf_C2H2_type"/>
</dbReference>
<keyword evidence="5" id="KW-0862">Zinc</keyword>
<proteinExistence type="predicted"/>
<dbReference type="InterPro" id="IPR036236">
    <property type="entry name" value="Znf_C2H2_sf"/>
</dbReference>
<evidence type="ECO:0000259" key="12">
    <source>
        <dbReference type="PROSITE" id="PS50157"/>
    </source>
</evidence>
<organism evidence="13 14">
    <name type="scientific">Sinanodonta woodiana</name>
    <name type="common">Chinese pond mussel</name>
    <name type="synonym">Anodonta woodiana</name>
    <dbReference type="NCBI Taxonomy" id="1069815"/>
    <lineage>
        <taxon>Eukaryota</taxon>
        <taxon>Metazoa</taxon>
        <taxon>Spiralia</taxon>
        <taxon>Lophotrochozoa</taxon>
        <taxon>Mollusca</taxon>
        <taxon>Bivalvia</taxon>
        <taxon>Autobranchia</taxon>
        <taxon>Heteroconchia</taxon>
        <taxon>Palaeoheterodonta</taxon>
        <taxon>Unionida</taxon>
        <taxon>Unionoidea</taxon>
        <taxon>Unionidae</taxon>
        <taxon>Unioninae</taxon>
        <taxon>Sinanodonta</taxon>
    </lineage>
</organism>
<evidence type="ECO:0000256" key="1">
    <source>
        <dbReference type="ARBA" id="ARBA00004123"/>
    </source>
</evidence>
<dbReference type="GO" id="GO:0005634">
    <property type="term" value="C:nucleus"/>
    <property type="evidence" value="ECO:0007669"/>
    <property type="project" value="UniProtKB-SubCell"/>
</dbReference>
<dbReference type="InterPro" id="IPR050331">
    <property type="entry name" value="Zinc_finger"/>
</dbReference>
<comment type="caution">
    <text evidence="13">The sequence shown here is derived from an EMBL/GenBank/DDBJ whole genome shotgun (WGS) entry which is preliminary data.</text>
</comment>
<dbReference type="FunFam" id="3.30.160.60:FF:001818">
    <property type="entry name" value="GDNF-inducible zinc finger protein 1 isoform X1"/>
    <property type="match status" value="1"/>
</dbReference>
<feature type="region of interest" description="Disordered" evidence="11">
    <location>
        <begin position="676"/>
        <end position="717"/>
    </location>
</feature>
<keyword evidence="4 10" id="KW-0863">Zinc-finger</keyword>
<dbReference type="Gene3D" id="3.30.160.60">
    <property type="entry name" value="Classic Zinc Finger"/>
    <property type="match status" value="6"/>
</dbReference>
<feature type="domain" description="C2H2-type" evidence="12">
    <location>
        <begin position="785"/>
        <end position="812"/>
    </location>
</feature>
<evidence type="ECO:0000256" key="4">
    <source>
        <dbReference type="ARBA" id="ARBA00022771"/>
    </source>
</evidence>
<evidence type="ECO:0000256" key="6">
    <source>
        <dbReference type="ARBA" id="ARBA00023015"/>
    </source>
</evidence>
<dbReference type="FunFam" id="3.30.160.60:FF:000690">
    <property type="entry name" value="Zinc finger protein 354C"/>
    <property type="match status" value="1"/>
</dbReference>
<feature type="domain" description="C2H2-type" evidence="12">
    <location>
        <begin position="287"/>
        <end position="314"/>
    </location>
</feature>
<evidence type="ECO:0000256" key="5">
    <source>
        <dbReference type="ARBA" id="ARBA00022833"/>
    </source>
</evidence>
<feature type="domain" description="C2H2-type" evidence="12">
    <location>
        <begin position="757"/>
        <end position="784"/>
    </location>
</feature>
<dbReference type="FunFam" id="3.30.160.60:FF:000325">
    <property type="entry name" value="ZFP90 zinc finger protein"/>
    <property type="match status" value="1"/>
</dbReference>
<comment type="subcellular location">
    <subcellularLocation>
        <location evidence="1">Nucleus</location>
    </subcellularLocation>
</comment>
<feature type="compositionally biased region" description="Basic and acidic residues" evidence="11">
    <location>
        <begin position="613"/>
        <end position="629"/>
    </location>
</feature>
<dbReference type="Proteomes" id="UP001634394">
    <property type="component" value="Unassembled WGS sequence"/>
</dbReference>
<feature type="domain" description="C2H2-type" evidence="12">
    <location>
        <begin position="841"/>
        <end position="866"/>
    </location>
</feature>
<gene>
    <name evidence="13" type="ORF">ACJMK2_034509</name>
</gene>
<evidence type="ECO:0000256" key="9">
    <source>
        <dbReference type="ARBA" id="ARBA00023242"/>
    </source>
</evidence>
<dbReference type="GO" id="GO:0008270">
    <property type="term" value="F:zinc ion binding"/>
    <property type="evidence" value="ECO:0007669"/>
    <property type="project" value="UniProtKB-KW"/>
</dbReference>
<keyword evidence="8" id="KW-0804">Transcription</keyword>
<evidence type="ECO:0000256" key="3">
    <source>
        <dbReference type="ARBA" id="ARBA00022737"/>
    </source>
</evidence>
<feature type="compositionally biased region" description="Polar residues" evidence="11">
    <location>
        <begin position="158"/>
        <end position="167"/>
    </location>
</feature>
<evidence type="ECO:0000256" key="7">
    <source>
        <dbReference type="ARBA" id="ARBA00023125"/>
    </source>
</evidence>
<dbReference type="PANTHER" id="PTHR16515">
    <property type="entry name" value="PR DOMAIN ZINC FINGER PROTEIN"/>
    <property type="match status" value="1"/>
</dbReference>
<evidence type="ECO:0000256" key="11">
    <source>
        <dbReference type="SAM" id="MobiDB-lite"/>
    </source>
</evidence>
<evidence type="ECO:0000256" key="2">
    <source>
        <dbReference type="ARBA" id="ARBA00022723"/>
    </source>
</evidence>
<dbReference type="PROSITE" id="PS00028">
    <property type="entry name" value="ZINC_FINGER_C2H2_1"/>
    <property type="match status" value="5"/>
</dbReference>
<keyword evidence="3" id="KW-0677">Repeat</keyword>
<dbReference type="PROSITE" id="PS50157">
    <property type="entry name" value="ZINC_FINGER_C2H2_2"/>
    <property type="match status" value="7"/>
</dbReference>
<dbReference type="EMBL" id="JBJQND010000005">
    <property type="protein sequence ID" value="KAL3876707.1"/>
    <property type="molecule type" value="Genomic_DNA"/>
</dbReference>
<keyword evidence="14" id="KW-1185">Reference proteome</keyword>
<evidence type="ECO:0000313" key="14">
    <source>
        <dbReference type="Proteomes" id="UP001634394"/>
    </source>
</evidence>
<evidence type="ECO:0000313" key="13">
    <source>
        <dbReference type="EMBL" id="KAL3876707.1"/>
    </source>
</evidence>
<keyword evidence="7" id="KW-0238">DNA-binding</keyword>
<keyword evidence="9" id="KW-0539">Nucleus</keyword>
<keyword evidence="6" id="KW-0805">Transcription regulation</keyword>
<accession>A0ABD3WRV1</accession>
<dbReference type="AlphaFoldDB" id="A0ABD3WRV1"/>
<feature type="region of interest" description="Disordered" evidence="11">
    <location>
        <begin position="603"/>
        <end position="631"/>
    </location>
</feature>
<dbReference type="SUPFAM" id="SSF57667">
    <property type="entry name" value="beta-beta-alpha zinc fingers"/>
    <property type="match status" value="4"/>
</dbReference>
<feature type="compositionally biased region" description="Polar residues" evidence="11">
    <location>
        <begin position="677"/>
        <end position="687"/>
    </location>
</feature>
<dbReference type="PANTHER" id="PTHR16515:SF66">
    <property type="entry name" value="C2H2-TYPE DOMAIN-CONTAINING PROTEIN"/>
    <property type="match status" value="1"/>
</dbReference>